<protein>
    <recommendedName>
        <fullName evidence="3">C-type lectin domain-containing protein</fullName>
    </recommendedName>
</protein>
<dbReference type="SUPFAM" id="SSF56436">
    <property type="entry name" value="C-type lectin-like"/>
    <property type="match status" value="1"/>
</dbReference>
<dbReference type="GO" id="GO:0038187">
    <property type="term" value="F:pattern recognition receptor activity"/>
    <property type="evidence" value="ECO:0000318"/>
    <property type="project" value="GO_Central"/>
</dbReference>
<dbReference type="SMART" id="SM00034">
    <property type="entry name" value="CLECT"/>
    <property type="match status" value="1"/>
</dbReference>
<evidence type="ECO:0000256" key="1">
    <source>
        <dbReference type="ARBA" id="ARBA00022734"/>
    </source>
</evidence>
<dbReference type="GeneTree" id="ENSGT01030000234575"/>
<dbReference type="InterPro" id="IPR016186">
    <property type="entry name" value="C-type_lectin-like/link_sf"/>
</dbReference>
<keyword evidence="5" id="KW-1185">Reference proteome</keyword>
<dbReference type="PANTHER" id="PTHR22803">
    <property type="entry name" value="MANNOSE, PHOSPHOLIPASE, LECTIN RECEPTOR RELATED"/>
    <property type="match status" value="1"/>
</dbReference>
<dbReference type="CDD" id="cd03590">
    <property type="entry name" value="CLECT_DC-SIGN_like"/>
    <property type="match status" value="1"/>
</dbReference>
<name>A0A3B3HIN2_ORYLA</name>
<reference evidence="4 5" key="1">
    <citation type="journal article" date="2007" name="Nature">
        <title>The medaka draft genome and insights into vertebrate genome evolution.</title>
        <authorList>
            <person name="Kasahara M."/>
            <person name="Naruse K."/>
            <person name="Sasaki S."/>
            <person name="Nakatani Y."/>
            <person name="Qu W."/>
            <person name="Ahsan B."/>
            <person name="Yamada T."/>
            <person name="Nagayasu Y."/>
            <person name="Doi K."/>
            <person name="Kasai Y."/>
            <person name="Jindo T."/>
            <person name="Kobayashi D."/>
            <person name="Shimada A."/>
            <person name="Toyoda A."/>
            <person name="Kuroki Y."/>
            <person name="Fujiyama A."/>
            <person name="Sasaki T."/>
            <person name="Shimizu A."/>
            <person name="Asakawa S."/>
            <person name="Shimizu N."/>
            <person name="Hashimoto S."/>
            <person name="Yang J."/>
            <person name="Lee Y."/>
            <person name="Matsushima K."/>
            <person name="Sugano S."/>
            <person name="Sakaizumi M."/>
            <person name="Narita T."/>
            <person name="Ohishi K."/>
            <person name="Haga S."/>
            <person name="Ohta F."/>
            <person name="Nomoto H."/>
            <person name="Nogata K."/>
            <person name="Morishita T."/>
            <person name="Endo T."/>
            <person name="Shin-I T."/>
            <person name="Takeda H."/>
            <person name="Morishita S."/>
            <person name="Kohara Y."/>
        </authorList>
    </citation>
    <scope>NUCLEOTIDE SEQUENCE [LARGE SCALE GENOMIC DNA]</scope>
    <source>
        <strain evidence="4 5">Hd-rR</strain>
    </source>
</reference>
<evidence type="ECO:0000313" key="4">
    <source>
        <dbReference type="Ensembl" id="ENSORLP00000031786.1"/>
    </source>
</evidence>
<dbReference type="Ensembl" id="ENSORLT00000037134.1">
    <property type="protein sequence ID" value="ENSORLP00000031786.1"/>
    <property type="gene ID" value="ENSORLG00000023052.1"/>
</dbReference>
<dbReference type="GO" id="GO:0030246">
    <property type="term" value="F:carbohydrate binding"/>
    <property type="evidence" value="ECO:0000318"/>
    <property type="project" value="GO_Central"/>
</dbReference>
<dbReference type="GO" id="GO:0009897">
    <property type="term" value="C:external side of plasma membrane"/>
    <property type="evidence" value="ECO:0000318"/>
    <property type="project" value="GO_Central"/>
</dbReference>
<proteinExistence type="predicted"/>
<reference evidence="4" key="2">
    <citation type="submission" date="2025-08" db="UniProtKB">
        <authorList>
            <consortium name="Ensembl"/>
        </authorList>
    </citation>
    <scope>IDENTIFICATION</scope>
    <source>
        <strain evidence="4">Hd-rR</strain>
    </source>
</reference>
<dbReference type="InParanoid" id="A0A3B3HIN2"/>
<dbReference type="InterPro" id="IPR033989">
    <property type="entry name" value="CD209-like_CTLD"/>
</dbReference>
<dbReference type="Bgee" id="ENSORLG00000023052">
    <property type="expression patterns" value="Expressed in pharyngeal gill and 1 other cell type or tissue"/>
</dbReference>
<dbReference type="InterPro" id="IPR001304">
    <property type="entry name" value="C-type_lectin-like"/>
</dbReference>
<dbReference type="PROSITE" id="PS00615">
    <property type="entry name" value="C_TYPE_LECTIN_1"/>
    <property type="match status" value="1"/>
</dbReference>
<dbReference type="InterPro" id="IPR016187">
    <property type="entry name" value="CTDL_fold"/>
</dbReference>
<dbReference type="GO" id="GO:0006955">
    <property type="term" value="P:immune response"/>
    <property type="evidence" value="ECO:0000318"/>
    <property type="project" value="GO_Central"/>
</dbReference>
<keyword evidence="2" id="KW-1015">Disulfide bond</keyword>
<evidence type="ECO:0000259" key="3">
    <source>
        <dbReference type="PROSITE" id="PS50041"/>
    </source>
</evidence>
<reference evidence="4" key="3">
    <citation type="submission" date="2025-09" db="UniProtKB">
        <authorList>
            <consortium name="Ensembl"/>
        </authorList>
    </citation>
    <scope>IDENTIFICATION</scope>
    <source>
        <strain evidence="4">Hd-rR</strain>
    </source>
</reference>
<feature type="domain" description="C-type lectin" evidence="3">
    <location>
        <begin position="72"/>
        <end position="188"/>
    </location>
</feature>
<dbReference type="Proteomes" id="UP000001038">
    <property type="component" value="Chromosome 21"/>
</dbReference>
<dbReference type="Pfam" id="PF00059">
    <property type="entry name" value="Lectin_C"/>
    <property type="match status" value="1"/>
</dbReference>
<organism evidence="4 5">
    <name type="scientific">Oryzias latipes</name>
    <name type="common">Japanese rice fish</name>
    <name type="synonym">Japanese killifish</name>
    <dbReference type="NCBI Taxonomy" id="8090"/>
    <lineage>
        <taxon>Eukaryota</taxon>
        <taxon>Metazoa</taxon>
        <taxon>Chordata</taxon>
        <taxon>Craniata</taxon>
        <taxon>Vertebrata</taxon>
        <taxon>Euteleostomi</taxon>
        <taxon>Actinopterygii</taxon>
        <taxon>Neopterygii</taxon>
        <taxon>Teleostei</taxon>
        <taxon>Neoteleostei</taxon>
        <taxon>Acanthomorphata</taxon>
        <taxon>Ovalentaria</taxon>
        <taxon>Atherinomorphae</taxon>
        <taxon>Beloniformes</taxon>
        <taxon>Adrianichthyidae</taxon>
        <taxon>Oryziinae</taxon>
        <taxon>Oryzias</taxon>
    </lineage>
</organism>
<evidence type="ECO:0000256" key="2">
    <source>
        <dbReference type="ARBA" id="ARBA00023157"/>
    </source>
</evidence>
<sequence length="195" mass="21758">MTTQVHSLLRARDAAFRSGDGALYSAARADLKRGVKAAKADHRMCLEAHISSNNPFKCSPGKPGCPAGWTGFCSSCYFFSVKSKSWDEARKFCRARGADLVVNTKYEKTFLFEFRDQSVWIGLTDKVQEGTWKWVDGSPLTLKFWGENQPDNGGGSIRYGDEDCAEIRGTPGSWNDISCETSLRWICEKEGTLFD</sequence>
<keyword evidence="1" id="KW-0430">Lectin</keyword>
<evidence type="ECO:0000313" key="5">
    <source>
        <dbReference type="Proteomes" id="UP000001038"/>
    </source>
</evidence>
<dbReference type="PROSITE" id="PS50041">
    <property type="entry name" value="C_TYPE_LECTIN_2"/>
    <property type="match status" value="1"/>
</dbReference>
<dbReference type="AlphaFoldDB" id="A0A3B3HIN2"/>
<dbReference type="InterPro" id="IPR018378">
    <property type="entry name" value="C-type_lectin_CS"/>
</dbReference>
<dbReference type="InterPro" id="IPR050111">
    <property type="entry name" value="C-type_lectin/snaclec_domain"/>
</dbReference>
<dbReference type="Gene3D" id="3.10.100.10">
    <property type="entry name" value="Mannose-Binding Protein A, subunit A"/>
    <property type="match status" value="1"/>
</dbReference>
<accession>A0A3B3HIN2</accession>